<accession>A0ACC1MIG3</accession>
<comment type="caution">
    <text evidence="1">The sequence shown here is derived from an EMBL/GenBank/DDBJ whole genome shotgun (WGS) entry which is preliminary data.</text>
</comment>
<keyword evidence="2" id="KW-1185">Reference proteome</keyword>
<protein>
    <submittedName>
        <fullName evidence="1">Uncharacterized protein</fullName>
    </submittedName>
</protein>
<dbReference type="EMBL" id="JAPDGR010005319">
    <property type="protein sequence ID" value="KAJ2966033.1"/>
    <property type="molecule type" value="Genomic_DNA"/>
</dbReference>
<dbReference type="Proteomes" id="UP001143856">
    <property type="component" value="Unassembled WGS sequence"/>
</dbReference>
<name>A0ACC1MIG3_9PEZI</name>
<gene>
    <name evidence="1" type="ORF">NUW58_g10767</name>
</gene>
<reference evidence="1" key="1">
    <citation type="submission" date="2022-10" db="EMBL/GenBank/DDBJ databases">
        <title>Genome Sequence of Xylaria curta.</title>
        <authorList>
            <person name="Buettner E."/>
        </authorList>
    </citation>
    <scope>NUCLEOTIDE SEQUENCE</scope>
    <source>
        <strain evidence="1">Babe10</strain>
    </source>
</reference>
<organism evidence="1 2">
    <name type="scientific">Xylaria curta</name>
    <dbReference type="NCBI Taxonomy" id="42375"/>
    <lineage>
        <taxon>Eukaryota</taxon>
        <taxon>Fungi</taxon>
        <taxon>Dikarya</taxon>
        <taxon>Ascomycota</taxon>
        <taxon>Pezizomycotina</taxon>
        <taxon>Sordariomycetes</taxon>
        <taxon>Xylariomycetidae</taxon>
        <taxon>Xylariales</taxon>
        <taxon>Xylariaceae</taxon>
        <taxon>Xylaria</taxon>
    </lineage>
</organism>
<evidence type="ECO:0000313" key="2">
    <source>
        <dbReference type="Proteomes" id="UP001143856"/>
    </source>
</evidence>
<proteinExistence type="predicted"/>
<evidence type="ECO:0000313" key="1">
    <source>
        <dbReference type="EMBL" id="KAJ2966033.1"/>
    </source>
</evidence>
<sequence length="306" mass="32603">MASPNLRRLCFEKHGHEYPEELNTDQQYMLLMMDRSREMYGHTSVGQLTDDEFASVLDADEVVAALEGLAQAQEAEGEEMDSQDTASDTNEEENEEEEEEEEDTEDDQDQIMRNLYERIDQLMAQPTFPLDSVDELLNLFPEGEMGEAPVPNPTPARTVTNSPSVASEAGGSSRSGSGSGSGSGNEFGSLAPKKPRGNLFQFKFSGTSGGGGPGSPHGTPSSSSNSDNEGDSRDSSAPSATGSPGPSDDEDSEQLPASSSPFLSDAGTPPADHQNQRRPQTAAPRCHTASRPVHLPPSATLQSPGR</sequence>